<evidence type="ECO:0000313" key="3">
    <source>
        <dbReference type="EMBL" id="MFD0798883.1"/>
    </source>
</evidence>
<name>A0ABW3B7W7_9FLAO</name>
<evidence type="ECO:0000256" key="1">
    <source>
        <dbReference type="ARBA" id="ARBA00022729"/>
    </source>
</evidence>
<evidence type="ECO:0000259" key="2">
    <source>
        <dbReference type="Pfam" id="PF07593"/>
    </source>
</evidence>
<dbReference type="Gene3D" id="2.130.10.130">
    <property type="entry name" value="Integrin alpha, N-terminal"/>
    <property type="match status" value="3"/>
</dbReference>
<gene>
    <name evidence="3" type="ORF">ACFQZJ_15535</name>
</gene>
<dbReference type="PANTHER" id="PTHR16026:SF0">
    <property type="entry name" value="CARTILAGE ACIDIC PROTEIN 1"/>
    <property type="match status" value="1"/>
</dbReference>
<dbReference type="SUPFAM" id="SSF69318">
    <property type="entry name" value="Integrin alpha N-terminal domain"/>
    <property type="match status" value="3"/>
</dbReference>
<organism evidence="3 4">
    <name type="scientific">Maribacter chungangensis</name>
    <dbReference type="NCBI Taxonomy" id="1069117"/>
    <lineage>
        <taxon>Bacteria</taxon>
        <taxon>Pseudomonadati</taxon>
        <taxon>Bacteroidota</taxon>
        <taxon>Flavobacteriia</taxon>
        <taxon>Flavobacteriales</taxon>
        <taxon>Flavobacteriaceae</taxon>
        <taxon>Maribacter</taxon>
    </lineage>
</organism>
<comment type="caution">
    <text evidence="3">The sequence shown here is derived from an EMBL/GenBank/DDBJ whole genome shotgun (WGS) entry which is preliminary data.</text>
</comment>
<proteinExistence type="predicted"/>
<accession>A0ABW3B7W7</accession>
<dbReference type="InterPro" id="IPR011519">
    <property type="entry name" value="UnbV_ASPIC"/>
</dbReference>
<dbReference type="Pfam" id="PF07593">
    <property type="entry name" value="UnbV_ASPIC"/>
    <property type="match status" value="1"/>
</dbReference>
<dbReference type="PROSITE" id="PS51257">
    <property type="entry name" value="PROKAR_LIPOPROTEIN"/>
    <property type="match status" value="1"/>
</dbReference>
<feature type="domain" description="ASPIC/UnbV" evidence="2">
    <location>
        <begin position="540"/>
        <end position="603"/>
    </location>
</feature>
<dbReference type="EMBL" id="JBHTHY010000014">
    <property type="protein sequence ID" value="MFD0798883.1"/>
    <property type="molecule type" value="Genomic_DNA"/>
</dbReference>
<keyword evidence="1" id="KW-0732">Signal</keyword>
<dbReference type="InterPro" id="IPR028994">
    <property type="entry name" value="Integrin_alpha_N"/>
</dbReference>
<sequence length="1108" mass="124132">MSWKKNKRSIGLSYRPTLLLSLLISTVLLSCSDKKEMGTSAVPSPVFKLRMASETGINFLNELTYDNEFNVYRYRNYYNGGGVAIGDINNDGLPDVYFTANEKQNRLYLNKGGFTFEDITESAGVGGTRPWSTGVSMVDLNADGYLDIYVCNSGDLKGENKQNELFINQKDGTFKEMANTYNLDDKGFSTHASFFDYDKDGDLDVYILNNSYKAIGGFNLKLNQRQKRDVLGGDKLMENVDGKFVDVSEKAGIYGSVIGFGLGVTVGDVNNDGWEDIYVSNDFFERDYLYINKQDGTFSEQLEDQIASTSVASMGADMADINNDGYNDIFVTEMLPSEYKRLKTVTTFENWDKYQLNLNSGYYHQFTRNTFQLNQRDNTFSEIGRLSGVEASDWSWGALFFDMDHDGHKDLFIANGVYQDLTDQDYLLYLSNAEILQSMISNDTVNYAKLIDIIPSNKVKNHAYKNLGDLKFKKYEASGLLKESFSNGSAYGDLDNDGDLDLIVNNLNMESFVYENTTMESPEHFYLKLDLKGELQNTHAIGSKIEILPYNISIENQPARGFQSSMDVRPNIGLPSDKPVSVKVTWPSGKITQLKDVVVNQTLQLHEKDGLSLEVPSPTSTKKLFERIFPDWDYVHQENRFVDFDRDRLLNHMVSTEGPKMSMADVNNDGLQDFFVGGSKNTPPSLFLGSANGFARSKTNSFDVHKNSEDTASLFFDADNDGDVDLYVCSGGVEYSQFSTDFLDRLYFNDGKGNFVDSKQQLPLKSSFHSTATVQASDIDADGDLDLFIGERAIPLKYGTPCSGFILENDGKGNFTESTKALAPELEGIGMITDATFQDLDGDGDDDLIIVGEFMGVELFRNDGGTFTKLEDTEISNYKGWWNAITTSDLDGDGDLDFVLGNHGLNSRFKASKERPITLYSKDFDGNGFMDPILTFRNSDGKDYPYALRHHLIEQIKSLSKTFPSYDSFKDASIADIFSQQELNDSHQLSANMLSSVVLINQGNFNFALQELPVEAQFSTVYAILAHDFDRDGDNDLVLGGNLYNVKPEVGRYDASYGLYLENTGKGTFRTSKSQSGFKLKGEVRDMLLDNNQFIVSRNRDSLAIFKF</sequence>
<evidence type="ECO:0000313" key="4">
    <source>
        <dbReference type="Proteomes" id="UP001597012"/>
    </source>
</evidence>
<dbReference type="InterPro" id="IPR027039">
    <property type="entry name" value="Crtac1"/>
</dbReference>
<dbReference type="InterPro" id="IPR013517">
    <property type="entry name" value="FG-GAP"/>
</dbReference>
<keyword evidence="4" id="KW-1185">Reference proteome</keyword>
<dbReference type="Proteomes" id="UP001597012">
    <property type="component" value="Unassembled WGS sequence"/>
</dbReference>
<reference evidence="4" key="1">
    <citation type="journal article" date="2019" name="Int. J. Syst. Evol. Microbiol.">
        <title>The Global Catalogue of Microorganisms (GCM) 10K type strain sequencing project: providing services to taxonomists for standard genome sequencing and annotation.</title>
        <authorList>
            <consortium name="The Broad Institute Genomics Platform"/>
            <consortium name="The Broad Institute Genome Sequencing Center for Infectious Disease"/>
            <person name="Wu L."/>
            <person name="Ma J."/>
        </authorList>
    </citation>
    <scope>NUCLEOTIDE SEQUENCE [LARGE SCALE GENOMIC DNA]</scope>
    <source>
        <strain evidence="4">CCUG 61948</strain>
    </source>
</reference>
<dbReference type="Pfam" id="PF13517">
    <property type="entry name" value="FG-GAP_3"/>
    <property type="match status" value="5"/>
</dbReference>
<protein>
    <submittedName>
        <fullName evidence="3">VCBS repeat-containing protein</fullName>
    </submittedName>
</protein>
<dbReference type="PANTHER" id="PTHR16026">
    <property type="entry name" value="CARTILAGE ACIDIC PROTEIN 1"/>
    <property type="match status" value="1"/>
</dbReference>